<feature type="domain" description="DUF7029" evidence="2">
    <location>
        <begin position="87"/>
        <end position="184"/>
    </location>
</feature>
<evidence type="ECO:0000256" key="1">
    <source>
        <dbReference type="SAM" id="SignalP"/>
    </source>
</evidence>
<reference evidence="3" key="1">
    <citation type="submission" date="2023-03" db="EMBL/GenBank/DDBJ databases">
        <title>Massive genome expansion in bonnet fungi (Mycena s.s.) driven by repeated elements and novel gene families across ecological guilds.</title>
        <authorList>
            <consortium name="Lawrence Berkeley National Laboratory"/>
            <person name="Harder C.B."/>
            <person name="Miyauchi S."/>
            <person name="Viragh M."/>
            <person name="Kuo A."/>
            <person name="Thoen E."/>
            <person name="Andreopoulos B."/>
            <person name="Lu D."/>
            <person name="Skrede I."/>
            <person name="Drula E."/>
            <person name="Henrissat B."/>
            <person name="Morin E."/>
            <person name="Kohler A."/>
            <person name="Barry K."/>
            <person name="LaButti K."/>
            <person name="Morin E."/>
            <person name="Salamov A."/>
            <person name="Lipzen A."/>
            <person name="Mereny Z."/>
            <person name="Hegedus B."/>
            <person name="Baldrian P."/>
            <person name="Stursova M."/>
            <person name="Weitz H."/>
            <person name="Taylor A."/>
            <person name="Grigoriev I.V."/>
            <person name="Nagy L.G."/>
            <person name="Martin F."/>
            <person name="Kauserud H."/>
        </authorList>
    </citation>
    <scope>NUCLEOTIDE SEQUENCE</scope>
    <source>
        <strain evidence="3">CBHHK200</strain>
    </source>
</reference>
<protein>
    <recommendedName>
        <fullName evidence="2">DUF7029 domain-containing protein</fullName>
    </recommendedName>
</protein>
<feature type="signal peptide" evidence="1">
    <location>
        <begin position="1"/>
        <end position="22"/>
    </location>
</feature>
<keyword evidence="4" id="KW-1185">Reference proteome</keyword>
<gene>
    <name evidence="3" type="ORF">C8F04DRAFT_157470</name>
</gene>
<dbReference type="Proteomes" id="UP001218188">
    <property type="component" value="Unassembled WGS sequence"/>
</dbReference>
<dbReference type="EMBL" id="JARJCM010000017">
    <property type="protein sequence ID" value="KAJ7041391.1"/>
    <property type="molecule type" value="Genomic_DNA"/>
</dbReference>
<keyword evidence="1" id="KW-0732">Signal</keyword>
<name>A0AAD6XAZ3_9AGAR</name>
<accession>A0AAD6XAZ3</accession>
<organism evidence="3 4">
    <name type="scientific">Mycena alexandri</name>
    <dbReference type="NCBI Taxonomy" id="1745969"/>
    <lineage>
        <taxon>Eukaryota</taxon>
        <taxon>Fungi</taxon>
        <taxon>Dikarya</taxon>
        <taxon>Basidiomycota</taxon>
        <taxon>Agaricomycotina</taxon>
        <taxon>Agaricomycetes</taxon>
        <taxon>Agaricomycetidae</taxon>
        <taxon>Agaricales</taxon>
        <taxon>Marasmiineae</taxon>
        <taxon>Mycenaceae</taxon>
        <taxon>Mycena</taxon>
    </lineage>
</organism>
<dbReference type="InterPro" id="IPR054293">
    <property type="entry name" value="DUF7029"/>
</dbReference>
<evidence type="ECO:0000313" key="3">
    <source>
        <dbReference type="EMBL" id="KAJ7041391.1"/>
    </source>
</evidence>
<sequence>MHIGHRILLAAAWAALAPSVLASPAILRSDRSSDSNLPSLHPALHPDLDTSDLNHLKANNDSSLYYSTPSADASGNLNAAVMQLTHLYPAVSLEHSRYIRSVTCNPASTSVSVTFTDRGAFQTAASDWTAHSQLLLITYSAGCGAGITSHERSFHLVSNIQTSKTSLKITATIGTIPFHETFHEDQDLTFHVASYSISHSAPPPSRRAPPAVVDTRETKLENRGFFDFLPDDVSGLATRALQAAQAVTDSAISFANSISSWNANPSVNFGFSTSTLLPYDSTFQGTGAYQLGNLTGSNSGVTGSLVAYCVGCQISMQVNFAGSFVGSLTGGFSTATVQVVANSLSVQVVLGVQASITYSTPDTQVFHQEAPIPGAGFVVSGIIVLGTIIDFAIEVGFDISLSGSFSIGYGCGWSGIGATVDLINPSNSAIIGDWSFNNCFSIQPSTTASAAFNVNFTPAVAVSTKLELSFLPGVTSQLTVEAALVEEISLPFNILIDSSGSGSCSASQVSYSVSLDSQLYVQVTGQPKYVLGTTPEIDLTSGCYDFIGFRRDLEFDVVPRIEASADLTSHISSPANPGTTIIWTGEPYELSATANGTVTVTPTANSTTVWRSDGNLTFATSDGLGFHTPASTATKGFGPLLLADDLPSGTDQIVLGTPTGRHYLAAVDGSSGAFYYLAFCNYADNTSLFFLIADIDTGLDALVQDQAGETPAVANCGTAVLTQQFGPPRRPQ</sequence>
<dbReference type="Pfam" id="PF22974">
    <property type="entry name" value="DUF7029"/>
    <property type="match status" value="1"/>
</dbReference>
<comment type="caution">
    <text evidence="3">The sequence shown here is derived from an EMBL/GenBank/DDBJ whole genome shotgun (WGS) entry which is preliminary data.</text>
</comment>
<evidence type="ECO:0000259" key="2">
    <source>
        <dbReference type="Pfam" id="PF22974"/>
    </source>
</evidence>
<proteinExistence type="predicted"/>
<feature type="chain" id="PRO_5042171037" description="DUF7029 domain-containing protein" evidence="1">
    <location>
        <begin position="23"/>
        <end position="732"/>
    </location>
</feature>
<dbReference type="AlphaFoldDB" id="A0AAD6XAZ3"/>
<evidence type="ECO:0000313" key="4">
    <source>
        <dbReference type="Proteomes" id="UP001218188"/>
    </source>
</evidence>